<sequence length="98" mass="11232">MKRLIRVIDARVDYDEEDYPEEEEDVQIGESSDDDEDLTVDDEINLPQQTSQDAVTVDISYGLLLMGLETSVLLPCRSELKKLKILSKLHKKLLKLLI</sequence>
<dbReference type="EMBL" id="CP093351">
    <property type="protein sequence ID" value="WOH14866.1"/>
    <property type="molecule type" value="Genomic_DNA"/>
</dbReference>
<proteinExistence type="predicted"/>
<dbReference type="AlphaFoldDB" id="A0A175YAY4"/>
<evidence type="ECO:0000313" key="1">
    <source>
        <dbReference type="EMBL" id="WOH14866.1"/>
    </source>
</evidence>
<gene>
    <name evidence="1" type="ORF">DCAR_0934393</name>
</gene>
<protein>
    <submittedName>
        <fullName evidence="1">Uncharacterized protein</fullName>
    </submittedName>
</protein>
<reference evidence="1" key="2">
    <citation type="submission" date="2022-03" db="EMBL/GenBank/DDBJ databases">
        <title>Draft title - Genomic analysis of global carrot germplasm unveils the trajectory of domestication and the origin of high carotenoid orange carrot.</title>
        <authorList>
            <person name="Iorizzo M."/>
            <person name="Ellison S."/>
            <person name="Senalik D."/>
            <person name="Macko-Podgorni A."/>
            <person name="Grzebelus D."/>
            <person name="Bostan H."/>
            <person name="Rolling W."/>
            <person name="Curaba J."/>
            <person name="Simon P."/>
        </authorList>
    </citation>
    <scope>NUCLEOTIDE SEQUENCE</scope>
    <source>
        <tissue evidence="1">Leaf</tissue>
    </source>
</reference>
<keyword evidence="2" id="KW-1185">Reference proteome</keyword>
<dbReference type="Gramene" id="KZM80643">
    <property type="protein sequence ID" value="KZM80643"/>
    <property type="gene ID" value="DCAR_031870"/>
</dbReference>
<name>A0A175YAY4_DAUCS</name>
<organism evidence="1 2">
    <name type="scientific">Daucus carota subsp. sativus</name>
    <name type="common">Carrot</name>
    <dbReference type="NCBI Taxonomy" id="79200"/>
    <lineage>
        <taxon>Eukaryota</taxon>
        <taxon>Viridiplantae</taxon>
        <taxon>Streptophyta</taxon>
        <taxon>Embryophyta</taxon>
        <taxon>Tracheophyta</taxon>
        <taxon>Spermatophyta</taxon>
        <taxon>Magnoliopsida</taxon>
        <taxon>eudicotyledons</taxon>
        <taxon>Gunneridae</taxon>
        <taxon>Pentapetalae</taxon>
        <taxon>asterids</taxon>
        <taxon>campanulids</taxon>
        <taxon>Apiales</taxon>
        <taxon>Apiaceae</taxon>
        <taxon>Apioideae</taxon>
        <taxon>Scandiceae</taxon>
        <taxon>Daucinae</taxon>
        <taxon>Daucus</taxon>
        <taxon>Daucus sect. Daucus</taxon>
    </lineage>
</organism>
<evidence type="ECO:0000313" key="2">
    <source>
        <dbReference type="Proteomes" id="UP000077755"/>
    </source>
</evidence>
<dbReference type="Proteomes" id="UP000077755">
    <property type="component" value="Chromosome 9"/>
</dbReference>
<reference evidence="1" key="1">
    <citation type="journal article" date="2016" name="Nat. Genet.">
        <title>A high-quality carrot genome assembly provides new insights into carotenoid accumulation and asterid genome evolution.</title>
        <authorList>
            <person name="Iorizzo M."/>
            <person name="Ellison S."/>
            <person name="Senalik D."/>
            <person name="Zeng P."/>
            <person name="Satapoomin P."/>
            <person name="Huang J."/>
            <person name="Bowman M."/>
            <person name="Iovene M."/>
            <person name="Sanseverino W."/>
            <person name="Cavagnaro P."/>
            <person name="Yildiz M."/>
            <person name="Macko-Podgorni A."/>
            <person name="Moranska E."/>
            <person name="Grzebelus E."/>
            <person name="Grzebelus D."/>
            <person name="Ashrafi H."/>
            <person name="Zheng Z."/>
            <person name="Cheng S."/>
            <person name="Spooner D."/>
            <person name="Van Deynze A."/>
            <person name="Simon P."/>
        </authorList>
    </citation>
    <scope>NUCLEOTIDE SEQUENCE</scope>
    <source>
        <tissue evidence="1">Leaf</tissue>
    </source>
</reference>
<accession>A0A175YAY4</accession>